<dbReference type="KEGG" id="tao:THIAE_00275"/>
<feature type="transmembrane region" description="Helical" evidence="5">
    <location>
        <begin position="101"/>
        <end position="123"/>
    </location>
</feature>
<keyword evidence="4 5" id="KW-0472">Membrane</keyword>
<feature type="transmembrane region" description="Helical" evidence="5">
    <location>
        <begin position="342"/>
        <end position="361"/>
    </location>
</feature>
<dbReference type="Pfam" id="PF01740">
    <property type="entry name" value="STAS"/>
    <property type="match status" value="1"/>
</dbReference>
<keyword evidence="3 5" id="KW-1133">Transmembrane helix</keyword>
<accession>W0DU33</accession>
<evidence type="ECO:0000259" key="6">
    <source>
        <dbReference type="PROSITE" id="PS50801"/>
    </source>
</evidence>
<dbReference type="InterPro" id="IPR002645">
    <property type="entry name" value="STAS_dom"/>
</dbReference>
<dbReference type="STRING" id="717772.THIAE_00275"/>
<dbReference type="InterPro" id="IPR001902">
    <property type="entry name" value="SLC26A/SulP_fam"/>
</dbReference>
<dbReference type="InterPro" id="IPR036513">
    <property type="entry name" value="STAS_dom_sf"/>
</dbReference>
<keyword evidence="8" id="KW-1185">Reference proteome</keyword>
<dbReference type="CDD" id="cd07042">
    <property type="entry name" value="STAS_SulP_like_sulfate_transporter"/>
    <property type="match status" value="1"/>
</dbReference>
<protein>
    <submittedName>
        <fullName evidence="7">Sulfate transporter</fullName>
    </submittedName>
</protein>
<dbReference type="Proteomes" id="UP000005380">
    <property type="component" value="Chromosome"/>
</dbReference>
<dbReference type="PROSITE" id="PS50801">
    <property type="entry name" value="STAS"/>
    <property type="match status" value="1"/>
</dbReference>
<feature type="transmembrane region" description="Helical" evidence="5">
    <location>
        <begin position="272"/>
        <end position="295"/>
    </location>
</feature>
<organism evidence="7 8">
    <name type="scientific">Thiomicrospira aerophila AL3</name>
    <dbReference type="NCBI Taxonomy" id="717772"/>
    <lineage>
        <taxon>Bacteria</taxon>
        <taxon>Pseudomonadati</taxon>
        <taxon>Pseudomonadota</taxon>
        <taxon>Gammaproteobacteria</taxon>
        <taxon>Thiotrichales</taxon>
        <taxon>Piscirickettsiaceae</taxon>
        <taxon>Thiomicrospira</taxon>
    </lineage>
</organism>
<keyword evidence="2 5" id="KW-0812">Transmembrane</keyword>
<dbReference type="PANTHER" id="PTHR11814">
    <property type="entry name" value="SULFATE TRANSPORTER"/>
    <property type="match status" value="1"/>
</dbReference>
<dbReference type="RefSeq" id="WP_006459704.1">
    <property type="nucleotide sequence ID" value="NZ_CP007030.1"/>
</dbReference>
<dbReference type="GO" id="GO:0016020">
    <property type="term" value="C:membrane"/>
    <property type="evidence" value="ECO:0007669"/>
    <property type="project" value="UniProtKB-SubCell"/>
</dbReference>
<name>W0DU33_9GAMM</name>
<dbReference type="HOGENOM" id="CLU_003182_13_1_6"/>
<reference evidence="7 8" key="1">
    <citation type="submission" date="2013-12" db="EMBL/GenBank/DDBJ databases">
        <authorList>
            <consortium name="DOE Joint Genome Institute"/>
            <person name="Kappler U."/>
            <person name="Huntemann M."/>
            <person name="Han J."/>
            <person name="Chen A."/>
            <person name="Kyrpides N."/>
            <person name="Mavromatis K."/>
            <person name="Markowitz V."/>
            <person name="Palaniappan K."/>
            <person name="Ivanova N."/>
            <person name="Schaumberg A."/>
            <person name="Pati A."/>
            <person name="Liolios K."/>
            <person name="Nordberg H.P."/>
            <person name="Cantor M.N."/>
            <person name="Hua S.X."/>
            <person name="Woyke T."/>
        </authorList>
    </citation>
    <scope>NUCLEOTIDE SEQUENCE [LARGE SCALE GENOMIC DNA]</scope>
    <source>
        <strain evidence="8">AL2</strain>
    </source>
</reference>
<dbReference type="Pfam" id="PF00916">
    <property type="entry name" value="Sulfate_transp"/>
    <property type="match status" value="1"/>
</dbReference>
<feature type="transmembrane region" description="Helical" evidence="5">
    <location>
        <begin position="34"/>
        <end position="54"/>
    </location>
</feature>
<evidence type="ECO:0000256" key="4">
    <source>
        <dbReference type="ARBA" id="ARBA00023136"/>
    </source>
</evidence>
<dbReference type="InParanoid" id="W0DU33"/>
<dbReference type="InterPro" id="IPR011547">
    <property type="entry name" value="SLC26A/SulP_dom"/>
</dbReference>
<dbReference type="SUPFAM" id="SSF52091">
    <property type="entry name" value="SpoIIaa-like"/>
    <property type="match status" value="1"/>
</dbReference>
<evidence type="ECO:0000313" key="7">
    <source>
        <dbReference type="EMBL" id="AHF00386.1"/>
    </source>
</evidence>
<dbReference type="AlphaFoldDB" id="W0DU33"/>
<evidence type="ECO:0000313" key="8">
    <source>
        <dbReference type="Proteomes" id="UP000005380"/>
    </source>
</evidence>
<feature type="domain" description="STAS" evidence="6">
    <location>
        <begin position="463"/>
        <end position="562"/>
    </location>
</feature>
<evidence type="ECO:0000256" key="3">
    <source>
        <dbReference type="ARBA" id="ARBA00022989"/>
    </source>
</evidence>
<dbReference type="FunCoup" id="W0DU33">
    <property type="interactions" value="156"/>
</dbReference>
<evidence type="ECO:0000256" key="2">
    <source>
        <dbReference type="ARBA" id="ARBA00022692"/>
    </source>
</evidence>
<dbReference type="eggNOG" id="COG0659">
    <property type="taxonomic scope" value="Bacteria"/>
</dbReference>
<evidence type="ECO:0000256" key="1">
    <source>
        <dbReference type="ARBA" id="ARBA00004141"/>
    </source>
</evidence>
<dbReference type="EMBL" id="CP007030">
    <property type="protein sequence ID" value="AHF00386.1"/>
    <property type="molecule type" value="Genomic_DNA"/>
</dbReference>
<feature type="transmembrane region" description="Helical" evidence="5">
    <location>
        <begin position="183"/>
        <end position="202"/>
    </location>
</feature>
<feature type="transmembrane region" description="Helical" evidence="5">
    <location>
        <begin position="135"/>
        <end position="163"/>
    </location>
</feature>
<dbReference type="Gene3D" id="3.30.750.24">
    <property type="entry name" value="STAS domain"/>
    <property type="match status" value="1"/>
</dbReference>
<feature type="transmembrane region" description="Helical" evidence="5">
    <location>
        <begin position="367"/>
        <end position="383"/>
    </location>
</feature>
<comment type="subcellular location">
    <subcellularLocation>
        <location evidence="1">Membrane</location>
        <topology evidence="1">Multi-pass membrane protein</topology>
    </subcellularLocation>
</comment>
<proteinExistence type="predicted"/>
<feature type="transmembrane region" description="Helical" evidence="5">
    <location>
        <begin position="315"/>
        <end position="335"/>
    </location>
</feature>
<evidence type="ECO:0000256" key="5">
    <source>
        <dbReference type="SAM" id="Phobius"/>
    </source>
</evidence>
<feature type="transmembrane region" description="Helical" evidence="5">
    <location>
        <begin position="61"/>
        <end position="81"/>
    </location>
</feature>
<dbReference type="GO" id="GO:0055085">
    <property type="term" value="P:transmembrane transport"/>
    <property type="evidence" value="ECO:0007669"/>
    <property type="project" value="InterPro"/>
</dbReference>
<sequence length="587" mass="63763">MSQRNHLTSIKFGYGLRDFVQKEGYNRQHLTKDIVAGVTVGILAIPVSMALATGIGISPIYGLYTAIVAGFVTALLGGSRFSVAGPTASLVILLIPVTETYGLLGIITVSLLTGLLLMMMAYYRFGRWIEYIPETITLGFTTGIAAVIILLQINFFFGLGLSNLPSNFLERLGIMLQSLLTQVHWPSAAIGGFTLLFMTLWLKMGFKFPGHLPGLVAASIVTFFWNQYGAEVLTVGQLFGEIPHHFPIFQGLLMVEQLQEMAVRDIWDMVKFLLPIAFALAILIAMESLFCAAVLDSKAGTRHSPNSELMGQGVGNIASALFGGFASSGAIARSITNLRAGAVSPVAAIVHAIVVLFAIFFLAGLLVHLPLPAMSALLILVAWRMSEFPRAIELVRNAERGDKLVYIACFSVIILVDIVYAVIVGMVLASILFIKEIAEMTKLQNIGESKRYKADSLPEHWSIYRIQGPLFFAAADRIFAELASHLPHQQGIVIQMDAVTILDSGGLSALRRFVSSAQAQGVEIYLSELQFQPLRTLARYGLDKFGAHFQLFANLDDAQIAAKRLADNLPESAPDKASADAPARLSQ</sequence>
<feature type="transmembrane region" description="Helical" evidence="5">
    <location>
        <begin position="404"/>
        <end position="434"/>
    </location>
</feature>
<dbReference type="NCBIfam" id="NF008660">
    <property type="entry name" value="PRK11660.1"/>
    <property type="match status" value="1"/>
</dbReference>
<gene>
    <name evidence="7" type="ORF">THIAE_00275</name>
</gene>